<dbReference type="InterPro" id="IPR036983">
    <property type="entry name" value="AIM24_sf"/>
</dbReference>
<name>F0ZVF6_DICPU</name>
<dbReference type="GO" id="GO:0030968">
    <property type="term" value="P:endoplasmic reticulum unfolded protein response"/>
    <property type="evidence" value="ECO:0000318"/>
    <property type="project" value="GO_Central"/>
</dbReference>
<dbReference type="Gene3D" id="3.60.160.10">
    <property type="entry name" value="Mitochondrial biogenesis AIM24"/>
    <property type="match status" value="1"/>
</dbReference>
<dbReference type="PANTHER" id="PTHR43657:SF1">
    <property type="entry name" value="ALTERED INHERITANCE OF MITOCHONDRIA PROTEIN 24, MITOCHONDRIAL"/>
    <property type="match status" value="1"/>
</dbReference>
<dbReference type="NCBIfam" id="TIGR00266">
    <property type="entry name" value="TIGR00266 family protein"/>
    <property type="match status" value="1"/>
</dbReference>
<dbReference type="STRING" id="5786.F0ZVF6"/>
<dbReference type="GO" id="GO:0000836">
    <property type="term" value="C:Hrd1p ubiquitin ligase complex"/>
    <property type="evidence" value="ECO:0000318"/>
    <property type="project" value="GO_Central"/>
</dbReference>
<proteinExistence type="predicted"/>
<dbReference type="SUPFAM" id="SSF51219">
    <property type="entry name" value="TRAP-like"/>
    <property type="match status" value="1"/>
</dbReference>
<dbReference type="PANTHER" id="PTHR43657">
    <property type="entry name" value="TRYPTOPHAN RNA-BINDING ATTENUATOR PROTEIN-LIKE PROTEIN"/>
    <property type="match status" value="1"/>
</dbReference>
<dbReference type="AlphaFoldDB" id="F0ZVF6"/>
<dbReference type="Proteomes" id="UP000001064">
    <property type="component" value="Unassembled WGS sequence"/>
</dbReference>
<dbReference type="eggNOG" id="ENOG502QVFQ">
    <property type="taxonomic scope" value="Eukaryota"/>
</dbReference>
<keyword evidence="3" id="KW-1185">Reference proteome</keyword>
<gene>
    <name evidence="2" type="ORF">DICPUDRAFT_155999</name>
</gene>
<dbReference type="OrthoDB" id="1705416at2759"/>
<dbReference type="EMBL" id="GL871213">
    <property type="protein sequence ID" value="EGC32079.1"/>
    <property type="molecule type" value="Genomic_DNA"/>
</dbReference>
<feature type="compositionally biased region" description="Low complexity" evidence="1">
    <location>
        <begin position="325"/>
        <end position="346"/>
    </location>
</feature>
<reference evidence="3" key="1">
    <citation type="journal article" date="2011" name="Genome Biol.">
        <title>Comparative genomics of the social amoebae Dictyostelium discoideum and Dictyostelium purpureum.</title>
        <authorList>
            <consortium name="US DOE Joint Genome Institute (JGI-PGF)"/>
            <person name="Sucgang R."/>
            <person name="Kuo A."/>
            <person name="Tian X."/>
            <person name="Salerno W."/>
            <person name="Parikh A."/>
            <person name="Feasley C.L."/>
            <person name="Dalin E."/>
            <person name="Tu H."/>
            <person name="Huang E."/>
            <person name="Barry K."/>
            <person name="Lindquist E."/>
            <person name="Shapiro H."/>
            <person name="Bruce D."/>
            <person name="Schmutz J."/>
            <person name="Salamov A."/>
            <person name="Fey P."/>
            <person name="Gaudet P."/>
            <person name="Anjard C."/>
            <person name="Babu M.M."/>
            <person name="Basu S."/>
            <person name="Bushmanova Y."/>
            <person name="van der Wel H."/>
            <person name="Katoh-Kurasawa M."/>
            <person name="Dinh C."/>
            <person name="Coutinho P.M."/>
            <person name="Saito T."/>
            <person name="Elias M."/>
            <person name="Schaap P."/>
            <person name="Kay R.R."/>
            <person name="Henrissat B."/>
            <person name="Eichinger L."/>
            <person name="Rivero F."/>
            <person name="Putnam N.H."/>
            <person name="West C.M."/>
            <person name="Loomis W.F."/>
            <person name="Chisholm R.L."/>
            <person name="Shaulsky G."/>
            <person name="Strassmann J.E."/>
            <person name="Queller D.C."/>
            <person name="Kuspa A."/>
            <person name="Grigoriev I.V."/>
        </authorList>
    </citation>
    <scope>NUCLEOTIDE SEQUENCE [LARGE SCALE GENOMIC DNA]</scope>
    <source>
        <strain evidence="3">QSDP1</strain>
    </source>
</reference>
<dbReference type="KEGG" id="dpp:DICPUDRAFT_155999"/>
<feature type="region of interest" description="Disordered" evidence="1">
    <location>
        <begin position="324"/>
        <end position="346"/>
    </location>
</feature>
<feature type="region of interest" description="Disordered" evidence="1">
    <location>
        <begin position="35"/>
        <end position="69"/>
    </location>
</feature>
<evidence type="ECO:0000256" key="1">
    <source>
        <dbReference type="SAM" id="MobiDB-lite"/>
    </source>
</evidence>
<dbReference type="GO" id="GO:1904292">
    <property type="term" value="P:regulation of ERAD pathway"/>
    <property type="evidence" value="ECO:0000318"/>
    <property type="project" value="GO_Central"/>
</dbReference>
<organism evidence="2 3">
    <name type="scientific">Dictyostelium purpureum</name>
    <name type="common">Slime mold</name>
    <dbReference type="NCBI Taxonomy" id="5786"/>
    <lineage>
        <taxon>Eukaryota</taxon>
        <taxon>Amoebozoa</taxon>
        <taxon>Evosea</taxon>
        <taxon>Eumycetozoa</taxon>
        <taxon>Dictyostelia</taxon>
        <taxon>Dictyosteliales</taxon>
        <taxon>Dictyosteliaceae</taxon>
        <taxon>Dictyostelium</taxon>
    </lineage>
</organism>
<accession>F0ZVF6</accession>
<dbReference type="FunCoup" id="F0ZVF6">
    <property type="interactions" value="1"/>
</dbReference>
<evidence type="ECO:0000313" key="2">
    <source>
        <dbReference type="EMBL" id="EGC32079.1"/>
    </source>
</evidence>
<dbReference type="Pfam" id="PF01987">
    <property type="entry name" value="AIM24"/>
    <property type="match status" value="1"/>
</dbReference>
<dbReference type="OMA" id="ICKKNAF"/>
<sequence>MYSREVINTTRNLIIQHLVFGNSLLCKFIGPTNSRGTKPKHTHIRNSSTSTPSPPSPPSNNNNNGTNLKTSIDATFIKKSTLFQNSQSLKGKATSFDWEIFGLESQVIQMNLNPGSSITAETGALLEMESEIEMDTSARGGILSSFKRMFTGQGLFLTKFVNKSETEKMRITFSSPYISKILAIKLSDVGGELICQKNAFLCGEDTVEIEPRLTKNFSTGFFGGQGFILQKLRGNGMVFVHAGGSVIYRVLSPGEKIRVTTGSIVAFESTVDFQIEFVKGVKNILFSGEGLTFAAITGPGMVVLQSMPFERLVRAIAGSGLIGVSTSSSPSSSSSSSQSSSTNEQR</sequence>
<dbReference type="InParanoid" id="F0ZVF6"/>
<dbReference type="VEuPathDB" id="AmoebaDB:DICPUDRAFT_155999"/>
<evidence type="ECO:0000313" key="3">
    <source>
        <dbReference type="Proteomes" id="UP000001064"/>
    </source>
</evidence>
<dbReference type="GeneID" id="10507574"/>
<dbReference type="InterPro" id="IPR016031">
    <property type="entry name" value="Trp_RNA-bd_attenuator-like_dom"/>
</dbReference>
<dbReference type="InterPro" id="IPR002838">
    <property type="entry name" value="AIM24"/>
</dbReference>
<dbReference type="RefSeq" id="XP_003291402.1">
    <property type="nucleotide sequence ID" value="XM_003291354.1"/>
</dbReference>
<protein>
    <submittedName>
        <fullName evidence="2">Uncharacterized protein</fullName>
    </submittedName>
</protein>